<keyword evidence="2" id="KW-0158">Chromosome</keyword>
<keyword evidence="4" id="KW-0137">Centromere</keyword>
<evidence type="ECO:0000259" key="7">
    <source>
        <dbReference type="PROSITE" id="PS51489"/>
    </source>
</evidence>
<comment type="subcellular location">
    <subcellularLocation>
        <location evidence="1">Chromosome</location>
        <location evidence="1">Centromere</location>
        <location evidence="1">Kinetochore</location>
    </subcellularLocation>
</comment>
<feature type="compositionally biased region" description="Basic and acidic residues" evidence="5">
    <location>
        <begin position="295"/>
        <end position="309"/>
    </location>
</feature>
<feature type="region of interest" description="Disordered" evidence="5">
    <location>
        <begin position="1004"/>
        <end position="1024"/>
    </location>
</feature>
<protein>
    <submittedName>
        <fullName evidence="8">Protein kinase</fullName>
        <ecNumber evidence="8">2.7.11.1</ecNumber>
    </submittedName>
</protein>
<dbReference type="GO" id="GO:0005634">
    <property type="term" value="C:nucleus"/>
    <property type="evidence" value="ECO:0007669"/>
    <property type="project" value="TreeGrafter"/>
</dbReference>
<dbReference type="Gene3D" id="1.25.40.430">
    <property type="match status" value="1"/>
</dbReference>
<dbReference type="PANTHER" id="PTHR14030">
    <property type="entry name" value="MITOTIC CHECKPOINT SERINE/THREONINE-PROTEIN KINASE BUB1"/>
    <property type="match status" value="1"/>
</dbReference>
<feature type="compositionally biased region" description="Low complexity" evidence="5">
    <location>
        <begin position="271"/>
        <end position="286"/>
    </location>
</feature>
<name>A0AAV9Q4Z1_9PEZI</name>
<dbReference type="GO" id="GO:0000776">
    <property type="term" value="C:kinetochore"/>
    <property type="evidence" value="ECO:0007669"/>
    <property type="project" value="UniProtKB-KW"/>
</dbReference>
<feature type="region of interest" description="Disordered" evidence="5">
    <location>
        <begin position="464"/>
        <end position="522"/>
    </location>
</feature>
<dbReference type="PROSITE" id="PS50011">
    <property type="entry name" value="PROTEIN_KINASE_DOM"/>
    <property type="match status" value="1"/>
</dbReference>
<comment type="caution">
    <text evidence="8">The sequence shown here is derived from an EMBL/GenBank/DDBJ whole genome shotgun (WGS) entry which is preliminary data.</text>
</comment>
<feature type="compositionally biased region" description="Polar residues" evidence="5">
    <location>
        <begin position="406"/>
        <end position="416"/>
    </location>
</feature>
<feature type="compositionally biased region" description="Polar residues" evidence="5">
    <location>
        <begin position="667"/>
        <end position="679"/>
    </location>
</feature>
<dbReference type="InterPro" id="IPR000719">
    <property type="entry name" value="Prot_kinase_dom"/>
</dbReference>
<dbReference type="InterPro" id="IPR013212">
    <property type="entry name" value="Mad3/Bub1_I"/>
</dbReference>
<feature type="domain" description="BUB1 N-terminal" evidence="7">
    <location>
        <begin position="64"/>
        <end position="223"/>
    </location>
</feature>
<dbReference type="PANTHER" id="PTHR14030:SF4">
    <property type="entry name" value="BUB1 KINASE, ISOFORM A-RELATED"/>
    <property type="match status" value="1"/>
</dbReference>
<keyword evidence="9" id="KW-1185">Reference proteome</keyword>
<dbReference type="GO" id="GO:0032991">
    <property type="term" value="C:protein-containing complex"/>
    <property type="evidence" value="ECO:0007669"/>
    <property type="project" value="UniProtKB-ARBA"/>
</dbReference>
<feature type="compositionally biased region" description="Acidic residues" evidence="5">
    <location>
        <begin position="713"/>
        <end position="723"/>
    </location>
</feature>
<dbReference type="FunFam" id="1.25.40.430:FF:000003">
    <property type="entry name" value="Checkpoint serine/threonine-protein kinase BUB1"/>
    <property type="match status" value="1"/>
</dbReference>
<feature type="region of interest" description="Disordered" evidence="5">
    <location>
        <begin position="713"/>
        <end position="758"/>
    </location>
</feature>
<evidence type="ECO:0000256" key="5">
    <source>
        <dbReference type="SAM" id="MobiDB-lite"/>
    </source>
</evidence>
<feature type="region of interest" description="Disordered" evidence="5">
    <location>
        <begin position="236"/>
        <end position="309"/>
    </location>
</feature>
<dbReference type="InterPro" id="IPR012572">
    <property type="entry name" value="Mad3/Bub1_II"/>
</dbReference>
<dbReference type="Pfam" id="PF08311">
    <property type="entry name" value="Mad3_BUB1_I"/>
    <property type="match status" value="1"/>
</dbReference>
<keyword evidence="3" id="KW-0995">Kinetochore</keyword>
<dbReference type="InterPro" id="IPR008271">
    <property type="entry name" value="Ser/Thr_kinase_AS"/>
</dbReference>
<dbReference type="EC" id="2.7.11.1" evidence="8"/>
<feature type="compositionally biased region" description="Low complexity" evidence="5">
    <location>
        <begin position="601"/>
        <end position="616"/>
    </location>
</feature>
<organism evidence="8 9">
    <name type="scientific">Vermiconidia calcicola</name>
    <dbReference type="NCBI Taxonomy" id="1690605"/>
    <lineage>
        <taxon>Eukaryota</taxon>
        <taxon>Fungi</taxon>
        <taxon>Dikarya</taxon>
        <taxon>Ascomycota</taxon>
        <taxon>Pezizomycotina</taxon>
        <taxon>Dothideomycetes</taxon>
        <taxon>Dothideomycetidae</taxon>
        <taxon>Mycosphaerellales</taxon>
        <taxon>Extremaceae</taxon>
        <taxon>Vermiconidia</taxon>
    </lineage>
</organism>
<dbReference type="InterPro" id="IPR015661">
    <property type="entry name" value="Bub1/Mad3"/>
</dbReference>
<sequence length="1401" mass="154933">MADDLINFDIIESHKENIQALPGGRSAKQLAAILTPLPSGRVGAKSEPTLNETKTLNDAIRQEYEIELQSIADSDDPLDIYDRYVRWTLNAYPSAQATPQSQLLPLLERATKAFLTSSHYKNDPRYLKLWLHYIRLFSDSPRETFAFLARHSIGDGLGLFYEEFAAWLEGAGRWVQADEVYKLGIEREARPTERLIRKYNQFQHRFEARPQVENEPSSPALPTVRPALAAKLDPFAPSQRDEQQAPRQQNGAGGGSTNTSRSGKPKMAIFSDADSAGPPPSTSTTTNGWDSIGSIRERKKENTIEAKPWAGEKMKAGTRVGTVQKMEIFKDPALEAATDARPSTKRPGDVVNPRTGRTERVFVDVEAIYPSIDQEFSFEELRALARGWSQTSWRQQRLPATASPLKDTTGNVTTSPKARGGANKAQELEDVENLSRSFQQKIDLDNNTQGNLSILDVSSQSMVGMPEPQPACQTQPQSQNPREKKYKIREVKQQTQTVKTRLESPTGRKLKRKNTAEPTMTFHSKAATNEIYDMFNQPLRKPEVPRDDTQSGDETDFTEGEIDDGYSTTGDAESTGTGRVSGPSSEFGDDTLASRFDHTESQTQTQSQSQPESISPWSDFTASRHVPRIDSHIAPLGKTKASSGKGHASTKLKNKHRHALSEEVTESIDSSSQNATQTSGLGGGYDTQAIAAIANCNFDDMDTMAIARIAGEIDEEEQDDVEIRDEQTASSQGAGAPEESEPQQRQTMHGEDDMESLSTPVDDVFTEHMEISHKPRFVPIPPADYEPTPVRTYRDPALVAQNKMPFMTPIVERTESSFAPSTVFNDPDYFSSKTPSRSAKEIYESPSQVKIDRLLMSSPQQQEPGTPSSSAKRKFEQTGATEEEVVTSSPRQKVLGRGQADLNSHIPFPITKGTPAQSPSKADDIVFKTPAIPVKSPARSVLQPTTRHKAPIIADLQCNPCDDTIRQQILTAVHPPISSSAGFHDHSEQALRQYPVLKSYAEKIAKTKSKPSPRKSQSKDAATKAVPPLLKFTGTSRVYAVKRELGEGAFAPVYLVESYDPGQNAIAVADGEDDSNHNDKENVSPQPASSESGRRQQLEALKTESPPGTLVWEFHILRLVRQRLGHAARSMQSIVLAHECHLYRDEAYIVLDYSPQGTLLDLVNLARSDSVRAGKPAEGLDEVLAMWFSVELLRTLEDLHRIGVLHGDLKGDNCLVRFGDGEVEGSYDPSGGRGWAAKGLRLIDFGRGIDTKMFKAGAQFIADWPSAATDCAEIRECRPWKWQIDYHGAAGVIHSLLFGKYIETIPAGHSSGGLGSAGPGQKKEWKLKENLKRYWEKEIWADVFNVLLNPGCVADGEEMPVQGNLKRVRVRMEKWLVDEGERGGRDLRTALRKMERLVGGK</sequence>
<dbReference type="Pfam" id="PF08171">
    <property type="entry name" value="Mad3_BUB1_II"/>
    <property type="match status" value="1"/>
</dbReference>
<feature type="compositionally biased region" description="Polar residues" evidence="5">
    <location>
        <begin position="858"/>
        <end position="870"/>
    </location>
</feature>
<evidence type="ECO:0000256" key="3">
    <source>
        <dbReference type="ARBA" id="ARBA00022838"/>
    </source>
</evidence>
<feature type="compositionally biased region" description="Polar residues" evidence="5">
    <location>
        <begin position="566"/>
        <end position="584"/>
    </location>
</feature>
<dbReference type="Gene3D" id="1.10.510.10">
    <property type="entry name" value="Transferase(Phosphotransferase) domain 1"/>
    <property type="match status" value="1"/>
</dbReference>
<dbReference type="SMART" id="SM00220">
    <property type="entry name" value="S_TKc"/>
    <property type="match status" value="1"/>
</dbReference>
<evidence type="ECO:0000313" key="9">
    <source>
        <dbReference type="Proteomes" id="UP001345827"/>
    </source>
</evidence>
<feature type="compositionally biased region" description="Basic and acidic residues" evidence="5">
    <location>
        <begin position="540"/>
        <end position="549"/>
    </location>
</feature>
<dbReference type="PROSITE" id="PS00108">
    <property type="entry name" value="PROTEIN_KINASE_ST"/>
    <property type="match status" value="1"/>
</dbReference>
<dbReference type="EMBL" id="JAXLQG010000010">
    <property type="protein sequence ID" value="KAK5535223.1"/>
    <property type="molecule type" value="Genomic_DNA"/>
</dbReference>
<evidence type="ECO:0000256" key="2">
    <source>
        <dbReference type="ARBA" id="ARBA00022454"/>
    </source>
</evidence>
<feature type="region of interest" description="Disordered" evidence="5">
    <location>
        <begin position="631"/>
        <end position="681"/>
    </location>
</feature>
<dbReference type="GO" id="GO:0007094">
    <property type="term" value="P:mitotic spindle assembly checkpoint signaling"/>
    <property type="evidence" value="ECO:0007669"/>
    <property type="project" value="InterPro"/>
</dbReference>
<dbReference type="SUPFAM" id="SSF56112">
    <property type="entry name" value="Protein kinase-like (PK-like)"/>
    <property type="match status" value="1"/>
</dbReference>
<evidence type="ECO:0000256" key="1">
    <source>
        <dbReference type="ARBA" id="ARBA00004629"/>
    </source>
</evidence>
<gene>
    <name evidence="8" type="primary">BUB1</name>
    <name evidence="8" type="ORF">LTR25_006231</name>
</gene>
<keyword evidence="8" id="KW-0808">Transferase</keyword>
<dbReference type="GO" id="GO:0005524">
    <property type="term" value="F:ATP binding"/>
    <property type="evidence" value="ECO:0007669"/>
    <property type="project" value="InterPro"/>
</dbReference>
<feature type="region of interest" description="Disordered" evidence="5">
    <location>
        <begin position="819"/>
        <end position="842"/>
    </location>
</feature>
<feature type="compositionally biased region" description="Polar residues" evidence="5">
    <location>
        <begin position="471"/>
        <end position="480"/>
    </location>
</feature>
<feature type="compositionally biased region" description="Acidic residues" evidence="5">
    <location>
        <begin position="550"/>
        <end position="564"/>
    </location>
</feature>
<feature type="compositionally biased region" description="Basic residues" evidence="5">
    <location>
        <begin position="648"/>
        <end position="658"/>
    </location>
</feature>
<dbReference type="GO" id="GO:0051754">
    <property type="term" value="P:meiotic sister chromatid cohesion, centromeric"/>
    <property type="evidence" value="ECO:0007669"/>
    <property type="project" value="TreeGrafter"/>
</dbReference>
<feature type="region of interest" description="Disordered" evidence="5">
    <location>
        <begin position="395"/>
        <end position="425"/>
    </location>
</feature>
<dbReference type="PROSITE" id="PS51489">
    <property type="entry name" value="BUB1_N"/>
    <property type="match status" value="1"/>
</dbReference>
<feature type="region of interest" description="Disordered" evidence="5">
    <location>
        <begin position="902"/>
        <end position="921"/>
    </location>
</feature>
<proteinExistence type="predicted"/>
<evidence type="ECO:0000256" key="4">
    <source>
        <dbReference type="ARBA" id="ARBA00023328"/>
    </source>
</evidence>
<dbReference type="Proteomes" id="UP001345827">
    <property type="component" value="Unassembled WGS sequence"/>
</dbReference>
<dbReference type="GO" id="GO:0004674">
    <property type="term" value="F:protein serine/threonine kinase activity"/>
    <property type="evidence" value="ECO:0007669"/>
    <property type="project" value="UniProtKB-EC"/>
</dbReference>
<feature type="region of interest" description="Disordered" evidence="5">
    <location>
        <begin position="858"/>
        <end position="895"/>
    </location>
</feature>
<evidence type="ECO:0000259" key="6">
    <source>
        <dbReference type="PROSITE" id="PS50011"/>
    </source>
</evidence>
<evidence type="ECO:0000313" key="8">
    <source>
        <dbReference type="EMBL" id="KAK5535223.1"/>
    </source>
</evidence>
<feature type="region of interest" description="Disordered" evidence="5">
    <location>
        <begin position="537"/>
        <end position="618"/>
    </location>
</feature>
<accession>A0AAV9Q4Z1</accession>
<feature type="domain" description="Protein kinase" evidence="6">
    <location>
        <begin position="1039"/>
        <end position="1401"/>
    </location>
</feature>
<keyword evidence="8" id="KW-0418">Kinase</keyword>
<feature type="region of interest" description="Disordered" evidence="5">
    <location>
        <begin position="1066"/>
        <end position="1096"/>
    </location>
</feature>
<dbReference type="InterPro" id="IPR011009">
    <property type="entry name" value="Kinase-like_dom_sf"/>
</dbReference>
<reference evidence="8 9" key="1">
    <citation type="submission" date="2023-06" db="EMBL/GenBank/DDBJ databases">
        <title>Black Yeasts Isolated from many extreme environments.</title>
        <authorList>
            <person name="Coleine C."/>
            <person name="Stajich J.E."/>
            <person name="Selbmann L."/>
        </authorList>
    </citation>
    <scope>NUCLEOTIDE SEQUENCE [LARGE SCALE GENOMIC DNA]</scope>
    <source>
        <strain evidence="8 9">CCFEE 5887</strain>
    </source>
</reference>
<dbReference type="SMART" id="SM00777">
    <property type="entry name" value="Mad3_BUB1_I"/>
    <property type="match status" value="1"/>
</dbReference>